<dbReference type="EMBL" id="JBBXMP010000745">
    <property type="protein sequence ID" value="KAL0057023.1"/>
    <property type="molecule type" value="Genomic_DNA"/>
</dbReference>
<evidence type="ECO:0000256" key="1">
    <source>
        <dbReference type="SAM" id="MobiDB-lite"/>
    </source>
</evidence>
<dbReference type="Proteomes" id="UP001437256">
    <property type="component" value="Unassembled WGS sequence"/>
</dbReference>
<name>A0ABR2Z6X3_9AGAR</name>
<evidence type="ECO:0000313" key="3">
    <source>
        <dbReference type="Proteomes" id="UP001437256"/>
    </source>
</evidence>
<accession>A0ABR2Z6X3</accession>
<gene>
    <name evidence="2" type="ORF">AAF712_016358</name>
</gene>
<dbReference type="Gene3D" id="3.40.30.10">
    <property type="entry name" value="Glutaredoxin"/>
    <property type="match status" value="1"/>
</dbReference>
<protein>
    <submittedName>
        <fullName evidence="2">Uncharacterized protein</fullName>
    </submittedName>
</protein>
<keyword evidence="3" id="KW-1185">Reference proteome</keyword>
<proteinExistence type="predicted"/>
<feature type="region of interest" description="Disordered" evidence="1">
    <location>
        <begin position="53"/>
        <end position="72"/>
    </location>
</feature>
<comment type="caution">
    <text evidence="2">The sequence shown here is derived from an EMBL/GenBank/DDBJ whole genome shotgun (WGS) entry which is preliminary data.</text>
</comment>
<evidence type="ECO:0000313" key="2">
    <source>
        <dbReference type="EMBL" id="KAL0057023.1"/>
    </source>
</evidence>
<organism evidence="2 3">
    <name type="scientific">Marasmius tenuissimus</name>
    <dbReference type="NCBI Taxonomy" id="585030"/>
    <lineage>
        <taxon>Eukaryota</taxon>
        <taxon>Fungi</taxon>
        <taxon>Dikarya</taxon>
        <taxon>Basidiomycota</taxon>
        <taxon>Agaricomycotina</taxon>
        <taxon>Agaricomycetes</taxon>
        <taxon>Agaricomycetidae</taxon>
        <taxon>Agaricales</taxon>
        <taxon>Marasmiineae</taxon>
        <taxon>Marasmiaceae</taxon>
        <taxon>Marasmius</taxon>
    </lineage>
</organism>
<reference evidence="2 3" key="1">
    <citation type="submission" date="2024-05" db="EMBL/GenBank/DDBJ databases">
        <title>A draft genome resource for the thread blight pathogen Marasmius tenuissimus strain MS-2.</title>
        <authorList>
            <person name="Yulfo-Soto G.E."/>
            <person name="Baruah I.K."/>
            <person name="Amoako-Attah I."/>
            <person name="Bukari Y."/>
            <person name="Meinhardt L.W."/>
            <person name="Bailey B.A."/>
            <person name="Cohen S.P."/>
        </authorList>
    </citation>
    <scope>NUCLEOTIDE SEQUENCE [LARGE SCALE GENOMIC DNA]</scope>
    <source>
        <strain evidence="2 3">MS-2</strain>
    </source>
</reference>
<sequence>MLTLYDLGPSKYPQDLGCSPHTRKIVFTLNYKKLPFKLVDLAPAALVPTAKSVGAAPTAAHPDGSPKYTVPY</sequence>